<dbReference type="PATRIC" id="fig|1249552.3.peg.1190"/>
<dbReference type="PANTHER" id="PTHR20974:SF0">
    <property type="entry name" value="UPF0585 PROTEIN CG18661"/>
    <property type="match status" value="1"/>
</dbReference>
<reference evidence="2 3" key="1">
    <citation type="submission" date="2015-11" db="EMBL/GenBank/DDBJ databases">
        <authorList>
            <person name="Zhang Y."/>
            <person name="Guo Z."/>
        </authorList>
    </citation>
    <scope>NUCLEOTIDE SEQUENCE [LARGE SCALE GENOMIC DNA]</scope>
    <source>
        <strain evidence="2 3">KCTC 32221</strain>
    </source>
</reference>
<dbReference type="Gene3D" id="3.40.50.150">
    <property type="entry name" value="Vaccinia Virus protein VP39"/>
    <property type="match status" value="1"/>
</dbReference>
<dbReference type="InterPro" id="IPR029063">
    <property type="entry name" value="SAM-dependent_MTases_sf"/>
</dbReference>
<evidence type="ECO:0000313" key="3">
    <source>
        <dbReference type="Proteomes" id="UP000065641"/>
    </source>
</evidence>
<gene>
    <name evidence="2" type="ORF">PS2015_1185</name>
</gene>
<evidence type="ECO:0000313" key="2">
    <source>
        <dbReference type="EMBL" id="ALO45844.1"/>
    </source>
</evidence>
<feature type="compositionally biased region" description="Basic and acidic residues" evidence="1">
    <location>
        <begin position="1"/>
        <end position="12"/>
    </location>
</feature>
<dbReference type="PANTHER" id="PTHR20974">
    <property type="entry name" value="UPF0585 PROTEIN CG18661"/>
    <property type="match status" value="1"/>
</dbReference>
<feature type="region of interest" description="Disordered" evidence="1">
    <location>
        <begin position="1"/>
        <end position="24"/>
    </location>
</feature>
<dbReference type="Proteomes" id="UP000065641">
    <property type="component" value="Chromosome"/>
</dbReference>
<organism evidence="2 3">
    <name type="scientific">Pseudohongiella spirulinae</name>
    <dbReference type="NCBI Taxonomy" id="1249552"/>
    <lineage>
        <taxon>Bacteria</taxon>
        <taxon>Pseudomonadati</taxon>
        <taxon>Pseudomonadota</taxon>
        <taxon>Gammaproteobacteria</taxon>
        <taxon>Pseudomonadales</taxon>
        <taxon>Pseudohongiellaceae</taxon>
        <taxon>Pseudohongiella</taxon>
    </lineage>
</organism>
<sequence>MSKTDLENDGRRSHASSQRNREPIRQVLHRILKPGATVLEIAAGTGEQAVYLSRELQADKWFPTDINPAALESINAWRRHEVNQVLQPAMILDVTAPPESIIADLRDSGANPPAFDAIVCINMIHISPWAATEGLMRLAADALAPDGVLYLYGPYKQNGIHSAQSNADFDMDLRARNPEWGIRDLTDVSALARHHGLEAAGVVDMPVNNLSVLFRKPPADARQG</sequence>
<accession>A0A0S2KCK6</accession>
<protein>
    <recommendedName>
        <fullName evidence="4">SAM-dependent methyltransferase</fullName>
    </recommendedName>
</protein>
<dbReference type="SUPFAM" id="SSF53335">
    <property type="entry name" value="S-adenosyl-L-methionine-dependent methyltransferases"/>
    <property type="match status" value="1"/>
</dbReference>
<evidence type="ECO:0000256" key="1">
    <source>
        <dbReference type="SAM" id="MobiDB-lite"/>
    </source>
</evidence>
<dbReference type="InterPro" id="IPR010342">
    <property type="entry name" value="DUF938"/>
</dbReference>
<dbReference type="OrthoDB" id="5563826at2"/>
<name>A0A0S2KCK6_9GAMM</name>
<evidence type="ECO:0008006" key="4">
    <source>
        <dbReference type="Google" id="ProtNLM"/>
    </source>
</evidence>
<dbReference type="AlphaFoldDB" id="A0A0S2KCK6"/>
<keyword evidence="3" id="KW-1185">Reference proteome</keyword>
<dbReference type="EMBL" id="CP013189">
    <property type="protein sequence ID" value="ALO45844.1"/>
    <property type="molecule type" value="Genomic_DNA"/>
</dbReference>
<dbReference type="Pfam" id="PF06080">
    <property type="entry name" value="DUF938"/>
    <property type="match status" value="1"/>
</dbReference>
<dbReference type="STRING" id="1249552.PS2015_1185"/>
<dbReference type="CDD" id="cd02440">
    <property type="entry name" value="AdoMet_MTases"/>
    <property type="match status" value="1"/>
</dbReference>
<dbReference type="KEGG" id="pspi:PS2015_1185"/>
<proteinExistence type="predicted"/>
<dbReference type="RefSeq" id="WP_058021346.1">
    <property type="nucleotide sequence ID" value="NZ_CP013189.1"/>
</dbReference>